<evidence type="ECO:0008006" key="3">
    <source>
        <dbReference type="Google" id="ProtNLM"/>
    </source>
</evidence>
<dbReference type="STRING" id="940295.EYM_02735"/>
<gene>
    <name evidence="1" type="ORF">EYM_02735</name>
</gene>
<evidence type="ECO:0000313" key="2">
    <source>
        <dbReference type="Proteomes" id="UP000060778"/>
    </source>
</evidence>
<dbReference type="OrthoDB" id="99243at2157"/>
<dbReference type="KEGG" id="iis:EYM_02735"/>
<dbReference type="Proteomes" id="UP000060778">
    <property type="component" value="Chromosome"/>
</dbReference>
<keyword evidence="2" id="KW-1185">Reference proteome</keyword>
<dbReference type="Gene3D" id="3.30.70.3120">
    <property type="match status" value="1"/>
</dbReference>
<organism evidence="1 2">
    <name type="scientific">Ignicoccus islandicus DSM 13165</name>
    <dbReference type="NCBI Taxonomy" id="940295"/>
    <lineage>
        <taxon>Archaea</taxon>
        <taxon>Thermoproteota</taxon>
        <taxon>Thermoprotei</taxon>
        <taxon>Desulfurococcales</taxon>
        <taxon>Desulfurococcaceae</taxon>
        <taxon>Ignicoccus</taxon>
    </lineage>
</organism>
<dbReference type="InterPro" id="IPR053725">
    <property type="entry name" value="CRISPR_Cas5_sf"/>
</dbReference>
<accession>A0A0U2VEA3</accession>
<sequence length="281" mass="30338">MSLLGLRYKVKLAWGIPIRFPYASGFQLGPILPPPSTIIGSVIEPVAIRLGLGELVNYEGTICSPIYAFKDAFKAAALGLSPESEVGLIVKGEVTKLVQIPYLSDENARDPRQWFTAQAIAAVYGPGAVLDLAVVVDLDTLAKRYEEVSGKPISEGDLEEVLKTVVPRRLGAKEGLIFIRESSVGEANECVNCETYLYAPEELWIEKPQPFVNLDLWELTKSSACVTKARRGVSLVVQTRRYVAASGPLSSSFVLTPPPSKNFGSVKSGYCIEDVCVGGGT</sequence>
<evidence type="ECO:0000313" key="1">
    <source>
        <dbReference type="EMBL" id="ALU12354.1"/>
    </source>
</evidence>
<reference evidence="1 2" key="1">
    <citation type="submission" date="2013-11" db="EMBL/GenBank/DDBJ databases">
        <title>Comparative genomics of Ignicoccus.</title>
        <authorList>
            <person name="Podar M."/>
        </authorList>
    </citation>
    <scope>NUCLEOTIDE SEQUENCE [LARGE SCALE GENOMIC DNA]</scope>
    <source>
        <strain evidence="1 2">DSM 13165</strain>
    </source>
</reference>
<dbReference type="EMBL" id="CP006867">
    <property type="protein sequence ID" value="ALU12354.1"/>
    <property type="molecule type" value="Genomic_DNA"/>
</dbReference>
<name>A0A0U2VEA3_9CREN</name>
<dbReference type="RefSeq" id="WP_075049547.1">
    <property type="nucleotide sequence ID" value="NZ_CP006867.1"/>
</dbReference>
<dbReference type="AlphaFoldDB" id="A0A0U2VEA3"/>
<dbReference type="GeneID" id="30679941"/>
<proteinExistence type="predicted"/>
<protein>
    <recommendedName>
        <fullName evidence="3">CRISPR-associated protein Cas5</fullName>
    </recommendedName>
</protein>